<dbReference type="InterPro" id="IPR041805">
    <property type="entry name" value="ASMase/PPN1_MPP"/>
</dbReference>
<dbReference type="InterPro" id="IPR045473">
    <property type="entry name" value="ASM_C"/>
</dbReference>
<dbReference type="AlphaFoldDB" id="A0A9N9MJZ3"/>
<evidence type="ECO:0000256" key="11">
    <source>
        <dbReference type="ARBA" id="ARBA00047268"/>
    </source>
</evidence>
<evidence type="ECO:0000259" key="16">
    <source>
        <dbReference type="PROSITE" id="PS50015"/>
    </source>
</evidence>
<keyword evidence="8 14" id="KW-1015">Disulfide bond</keyword>
<feature type="disulfide bond" evidence="14">
    <location>
        <begin position="568"/>
        <end position="572"/>
    </location>
</feature>
<evidence type="ECO:0000256" key="13">
    <source>
        <dbReference type="PIRSR" id="PIRSR000948-1"/>
    </source>
</evidence>
<feature type="chain" id="PRO_5040352564" description="Sphingomyelin phosphodiesterase" evidence="15">
    <location>
        <begin position="17"/>
        <end position="601"/>
    </location>
</feature>
<dbReference type="GO" id="GO:0046513">
    <property type="term" value="P:ceramide biosynthetic process"/>
    <property type="evidence" value="ECO:0007669"/>
    <property type="project" value="TreeGrafter"/>
</dbReference>
<dbReference type="GO" id="GO:0016020">
    <property type="term" value="C:membrane"/>
    <property type="evidence" value="ECO:0007669"/>
    <property type="project" value="GOC"/>
</dbReference>
<dbReference type="GO" id="GO:0016798">
    <property type="term" value="F:hydrolase activity, acting on glycosyl bonds"/>
    <property type="evidence" value="ECO:0007669"/>
    <property type="project" value="UniProtKB-KW"/>
</dbReference>
<feature type="binding site" evidence="13">
    <location>
        <position position="408"/>
    </location>
    <ligand>
        <name>Zn(2+)</name>
        <dbReference type="ChEBI" id="CHEBI:29105"/>
        <label>2</label>
    </ligand>
</feature>
<dbReference type="OrthoDB" id="282973at2759"/>
<evidence type="ECO:0000313" key="17">
    <source>
        <dbReference type="EMBL" id="CAG9761859.1"/>
    </source>
</evidence>
<dbReference type="Pfam" id="PF00149">
    <property type="entry name" value="Metallophos"/>
    <property type="match status" value="1"/>
</dbReference>
<keyword evidence="9" id="KW-0325">Glycoprotein</keyword>
<evidence type="ECO:0000256" key="12">
    <source>
        <dbReference type="PIRNR" id="PIRNR000948"/>
    </source>
</evidence>
<feature type="binding site" evidence="13">
    <location>
        <position position="300"/>
    </location>
    <ligand>
        <name>Zn(2+)</name>
        <dbReference type="ChEBI" id="CHEBI:29105"/>
        <label>2</label>
    </ligand>
</feature>
<dbReference type="GO" id="GO:0046872">
    <property type="term" value="F:metal ion binding"/>
    <property type="evidence" value="ECO:0007669"/>
    <property type="project" value="UniProtKB-KW"/>
</dbReference>
<feature type="binding site" evidence="13">
    <location>
        <position position="261"/>
    </location>
    <ligand>
        <name>Zn(2+)</name>
        <dbReference type="ChEBI" id="CHEBI:29105"/>
        <label>1</label>
    </ligand>
</feature>
<comment type="subcellular location">
    <subcellularLocation>
        <location evidence="1">Secreted</location>
    </subcellularLocation>
</comment>
<dbReference type="InterPro" id="IPR008139">
    <property type="entry name" value="SaposinB_dom"/>
</dbReference>
<dbReference type="SUPFAM" id="SSF47862">
    <property type="entry name" value="Saposin"/>
    <property type="match status" value="1"/>
</dbReference>
<dbReference type="InterPro" id="IPR011001">
    <property type="entry name" value="Saposin-like"/>
</dbReference>
<keyword evidence="3" id="KW-0964">Secreted</keyword>
<keyword evidence="7 13" id="KW-0862">Zinc</keyword>
<organism evidence="17 18">
    <name type="scientific">Ceutorhynchus assimilis</name>
    <name type="common">cabbage seed weevil</name>
    <dbReference type="NCBI Taxonomy" id="467358"/>
    <lineage>
        <taxon>Eukaryota</taxon>
        <taxon>Metazoa</taxon>
        <taxon>Ecdysozoa</taxon>
        <taxon>Arthropoda</taxon>
        <taxon>Hexapoda</taxon>
        <taxon>Insecta</taxon>
        <taxon>Pterygota</taxon>
        <taxon>Neoptera</taxon>
        <taxon>Endopterygota</taxon>
        <taxon>Coleoptera</taxon>
        <taxon>Polyphaga</taxon>
        <taxon>Cucujiformia</taxon>
        <taxon>Curculionidae</taxon>
        <taxon>Ceutorhynchinae</taxon>
        <taxon>Ceutorhynchus</taxon>
    </lineage>
</organism>
<dbReference type="CDD" id="cd00842">
    <property type="entry name" value="MPP_ASMase"/>
    <property type="match status" value="1"/>
</dbReference>
<comment type="catalytic activity">
    <reaction evidence="11">
        <text>a sphingomyelin + H2O = phosphocholine + an N-acylsphing-4-enine + H(+)</text>
        <dbReference type="Rhea" id="RHEA:19253"/>
        <dbReference type="ChEBI" id="CHEBI:15377"/>
        <dbReference type="ChEBI" id="CHEBI:15378"/>
        <dbReference type="ChEBI" id="CHEBI:17636"/>
        <dbReference type="ChEBI" id="CHEBI:52639"/>
        <dbReference type="ChEBI" id="CHEBI:295975"/>
        <dbReference type="EC" id="3.1.4.12"/>
    </reaction>
    <physiologicalReaction direction="left-to-right" evidence="11">
        <dbReference type="Rhea" id="RHEA:19254"/>
    </physiologicalReaction>
</comment>
<dbReference type="EMBL" id="OU892287">
    <property type="protein sequence ID" value="CAG9761859.1"/>
    <property type="molecule type" value="Genomic_DNA"/>
</dbReference>
<feature type="binding site" evidence="13">
    <location>
        <position position="192"/>
    </location>
    <ligand>
        <name>Zn(2+)</name>
        <dbReference type="ChEBI" id="CHEBI:29105"/>
        <label>1</label>
    </ligand>
</feature>
<dbReference type="GO" id="GO:0005615">
    <property type="term" value="C:extracellular space"/>
    <property type="evidence" value="ECO:0007669"/>
    <property type="project" value="TreeGrafter"/>
</dbReference>
<evidence type="ECO:0000256" key="8">
    <source>
        <dbReference type="ARBA" id="ARBA00023157"/>
    </source>
</evidence>
<feature type="binding site" evidence="13">
    <location>
        <position position="444"/>
    </location>
    <ligand>
        <name>Zn(2+)</name>
        <dbReference type="ChEBI" id="CHEBI:29105"/>
        <label>1</label>
    </ligand>
</feature>
<keyword evidence="6 12" id="KW-0378">Hydrolase</keyword>
<evidence type="ECO:0000256" key="10">
    <source>
        <dbReference type="ARBA" id="ARBA00023295"/>
    </source>
</evidence>
<gene>
    <name evidence="17" type="ORF">CEUTPL_LOCUS2552</name>
</gene>
<dbReference type="SUPFAM" id="SSF56300">
    <property type="entry name" value="Metallo-dependent phosphatases"/>
    <property type="match status" value="1"/>
</dbReference>
<accession>A0A9N9MJZ3</accession>
<keyword evidence="10 12" id="KW-0326">Glycosidase</keyword>
<dbReference type="InterPro" id="IPR011160">
    <property type="entry name" value="Sphingomy_PDE"/>
</dbReference>
<dbReference type="PANTHER" id="PTHR10340:SF29">
    <property type="entry name" value="SPHINGOMYELIN PHOSPHODIESTERASE"/>
    <property type="match status" value="1"/>
</dbReference>
<feature type="signal peptide" evidence="15">
    <location>
        <begin position="1"/>
        <end position="16"/>
    </location>
</feature>
<feature type="binding site" evidence="13">
    <location>
        <position position="442"/>
    </location>
    <ligand>
        <name>Zn(2+)</name>
        <dbReference type="ChEBI" id="CHEBI:29105"/>
        <label>2</label>
    </ligand>
</feature>
<evidence type="ECO:0000256" key="4">
    <source>
        <dbReference type="ARBA" id="ARBA00022723"/>
    </source>
</evidence>
<evidence type="ECO:0000256" key="15">
    <source>
        <dbReference type="SAM" id="SignalP"/>
    </source>
</evidence>
<sequence>MSVIFVIFCYLVLVFGQEKTSNNFYDILNKIRQGYAEYHSTGIRPGYLNESLSRFQLAHFFRDQKTLPRKIIEDGALCEVCNVAAESLVQERKNGMNNVEIRGEMETLCKLLNIEPGRVCDGFIDINADIILYVIDNNPNFSPGKLCDLLLQNQQCNFTNIDWIVDVPDGQSPIRPGPSDSSSTYKILQVTDVHMDLLYTPGKVRTCTEPLCCQSDQEDGSEGNSCGRWAEYGSDISVDLVDEMLRFANTLDINFVYFTGDIVSHRVWSTSVENNSAVIKLFYDKLQNGFKVPVYSILGNHEPSPLNQFVDDNSVPSSLSSQWLFDLVDQEWSKWLTESQKETIAKGGFYTISPVPGLRLIVLNSNVAYTECWWLLTQDKDPYDQLDWLVSILSQAEAKGESVHILGHIPTGSGDIMKVWGREFNKIVNRFANTITGQFNGHTHVDSFQVYYNISDLSQAINVAWNGASLVAYDNANPSFKVYSVDKDTFNIVDIDQWTFNLTKANENPNNYPEWYKIYSFRDAFGLSTLQPKDMGNLLINMAKNHSQLAEYHLYRYKNSDIAVNTVCDQDCQKGYLCEFSTHVFGETSNCEYLKKIYDQN</sequence>
<feature type="domain" description="Saposin B-type" evidence="16">
    <location>
        <begin position="74"/>
        <end position="160"/>
    </location>
</feature>
<dbReference type="Proteomes" id="UP001152799">
    <property type="component" value="Chromosome 11"/>
</dbReference>
<evidence type="ECO:0000256" key="2">
    <source>
        <dbReference type="ARBA" id="ARBA00008234"/>
    </source>
</evidence>
<comment type="cofactor">
    <cofactor evidence="13">
        <name>Zn(2+)</name>
        <dbReference type="ChEBI" id="CHEBI:29105"/>
    </cofactor>
    <text evidence="13">Binds 2 Zn(2+) ions per subunit.</text>
</comment>
<evidence type="ECO:0000256" key="7">
    <source>
        <dbReference type="ARBA" id="ARBA00022833"/>
    </source>
</evidence>
<dbReference type="EC" id="3.1.4.12" evidence="12"/>
<dbReference type="GO" id="GO:0006685">
    <property type="term" value="P:sphingomyelin catabolic process"/>
    <property type="evidence" value="ECO:0007669"/>
    <property type="project" value="UniProtKB-UniRule"/>
</dbReference>
<keyword evidence="5 15" id="KW-0732">Signal</keyword>
<evidence type="ECO:0000256" key="3">
    <source>
        <dbReference type="ARBA" id="ARBA00022525"/>
    </source>
</evidence>
<dbReference type="PIRSF" id="PIRSF000948">
    <property type="entry name" value="Sphingomy_PDE"/>
    <property type="match status" value="1"/>
</dbReference>
<evidence type="ECO:0000256" key="1">
    <source>
        <dbReference type="ARBA" id="ARBA00004613"/>
    </source>
</evidence>
<dbReference type="GO" id="GO:0061750">
    <property type="term" value="F:acid sphingomyelin phosphodiesterase activity"/>
    <property type="evidence" value="ECO:0007669"/>
    <property type="project" value="TreeGrafter"/>
</dbReference>
<keyword evidence="4 13" id="KW-0479">Metal-binding</keyword>
<dbReference type="Pfam" id="PF19272">
    <property type="entry name" value="ASMase_C"/>
    <property type="match status" value="1"/>
</dbReference>
<evidence type="ECO:0000256" key="14">
    <source>
        <dbReference type="PIRSR" id="PIRSR000948-2"/>
    </source>
</evidence>
<feature type="disulfide bond" evidence="14">
    <location>
        <begin position="207"/>
        <end position="212"/>
    </location>
</feature>
<evidence type="ECO:0000256" key="9">
    <source>
        <dbReference type="ARBA" id="ARBA00023180"/>
    </source>
</evidence>
<dbReference type="GO" id="GO:0005764">
    <property type="term" value="C:lysosome"/>
    <property type="evidence" value="ECO:0007669"/>
    <property type="project" value="TreeGrafter"/>
</dbReference>
<reference evidence="17" key="1">
    <citation type="submission" date="2022-01" db="EMBL/GenBank/DDBJ databases">
        <authorList>
            <person name="King R."/>
        </authorList>
    </citation>
    <scope>NUCLEOTIDE SEQUENCE</scope>
</reference>
<comment type="similarity">
    <text evidence="2 12">Belongs to the acid sphingomyelinase family.</text>
</comment>
<dbReference type="PROSITE" id="PS50015">
    <property type="entry name" value="SAP_B"/>
    <property type="match status" value="1"/>
</dbReference>
<feature type="disulfide bond" evidence="14">
    <location>
        <begin position="109"/>
        <end position="120"/>
    </location>
</feature>
<dbReference type="InterPro" id="IPR029052">
    <property type="entry name" value="Metallo-depent_PP-like"/>
</dbReference>
<feature type="binding site" evidence="13">
    <location>
        <position position="261"/>
    </location>
    <ligand>
        <name>Zn(2+)</name>
        <dbReference type="ChEBI" id="CHEBI:29105"/>
        <label>2</label>
    </ligand>
</feature>
<dbReference type="SMART" id="SM00741">
    <property type="entry name" value="SapB"/>
    <property type="match status" value="1"/>
</dbReference>
<proteinExistence type="inferred from homology"/>
<evidence type="ECO:0000256" key="6">
    <source>
        <dbReference type="ARBA" id="ARBA00022801"/>
    </source>
</evidence>
<comment type="function">
    <text evidence="12">Converts sphingomyelin to ceramide.</text>
</comment>
<keyword evidence="18" id="KW-1185">Reference proteome</keyword>
<dbReference type="PANTHER" id="PTHR10340">
    <property type="entry name" value="SPHINGOMYELIN PHOSPHODIESTERASE"/>
    <property type="match status" value="1"/>
</dbReference>
<evidence type="ECO:0000256" key="5">
    <source>
        <dbReference type="ARBA" id="ARBA00022729"/>
    </source>
</evidence>
<name>A0A9N9MJZ3_9CUCU</name>
<dbReference type="Gene3D" id="3.60.21.10">
    <property type="match status" value="1"/>
</dbReference>
<protein>
    <recommendedName>
        <fullName evidence="12">Sphingomyelin phosphodiesterase</fullName>
        <ecNumber evidence="12">3.1.4.12</ecNumber>
    </recommendedName>
</protein>
<evidence type="ECO:0000313" key="18">
    <source>
        <dbReference type="Proteomes" id="UP001152799"/>
    </source>
</evidence>
<dbReference type="InterPro" id="IPR004843">
    <property type="entry name" value="Calcineurin-like_PHP"/>
</dbReference>
<feature type="binding site" evidence="13">
    <location>
        <position position="194"/>
    </location>
    <ligand>
        <name>Zn(2+)</name>
        <dbReference type="ChEBI" id="CHEBI:29105"/>
        <label>1</label>
    </ligand>
</feature>